<organism evidence="4 5">
    <name type="scientific">Didymella glomerata</name>
    <dbReference type="NCBI Taxonomy" id="749621"/>
    <lineage>
        <taxon>Eukaryota</taxon>
        <taxon>Fungi</taxon>
        <taxon>Dikarya</taxon>
        <taxon>Ascomycota</taxon>
        <taxon>Pezizomycotina</taxon>
        <taxon>Dothideomycetes</taxon>
        <taxon>Pleosporomycetidae</taxon>
        <taxon>Pleosporales</taxon>
        <taxon>Pleosporineae</taxon>
        <taxon>Didymellaceae</taxon>
        <taxon>Didymella</taxon>
    </lineage>
</organism>
<reference evidence="4" key="1">
    <citation type="submission" date="2022-10" db="EMBL/GenBank/DDBJ databases">
        <title>Tapping the CABI collections for fungal endophytes: first genome assemblies for Collariella, Neodidymelliopsis, Ascochyta clinopodiicola, Didymella pomorum, Didymosphaeria variabile, Neocosmospora piperis and Neocucurbitaria cava.</title>
        <authorList>
            <person name="Hill R."/>
        </authorList>
    </citation>
    <scope>NUCLEOTIDE SEQUENCE</scope>
    <source>
        <strain evidence="4">IMI 360193</strain>
    </source>
</reference>
<dbReference type="PRINTS" id="PR00081">
    <property type="entry name" value="GDHRDH"/>
</dbReference>
<dbReference type="AlphaFoldDB" id="A0A9W8WSR9"/>
<dbReference type="Gene3D" id="3.40.50.720">
    <property type="entry name" value="NAD(P)-binding Rossmann-like Domain"/>
    <property type="match status" value="1"/>
</dbReference>
<name>A0A9W8WSR9_9PLEO</name>
<dbReference type="OrthoDB" id="47007at2759"/>
<keyword evidence="2" id="KW-0521">NADP</keyword>
<comment type="similarity">
    <text evidence="1">Belongs to the short-chain dehydrogenases/reductases (SDR) family.</text>
</comment>
<evidence type="ECO:0000313" key="4">
    <source>
        <dbReference type="EMBL" id="KAJ4332167.1"/>
    </source>
</evidence>
<proteinExistence type="inferred from homology"/>
<evidence type="ECO:0000256" key="1">
    <source>
        <dbReference type="ARBA" id="ARBA00006484"/>
    </source>
</evidence>
<dbReference type="PANTHER" id="PTHR48107">
    <property type="entry name" value="NADPH-DEPENDENT ALDEHYDE REDUCTASE-LIKE PROTEIN, CHLOROPLASTIC-RELATED"/>
    <property type="match status" value="1"/>
</dbReference>
<dbReference type="PANTHER" id="PTHR48107:SF7">
    <property type="entry name" value="RE15974P"/>
    <property type="match status" value="1"/>
</dbReference>
<evidence type="ECO:0000256" key="3">
    <source>
        <dbReference type="ARBA" id="ARBA00023002"/>
    </source>
</evidence>
<evidence type="ECO:0000313" key="5">
    <source>
        <dbReference type="Proteomes" id="UP001140562"/>
    </source>
</evidence>
<protein>
    <recommendedName>
        <fullName evidence="6">NAD(P)-binding protein</fullName>
    </recommendedName>
</protein>
<dbReference type="SUPFAM" id="SSF51735">
    <property type="entry name" value="NAD(P)-binding Rossmann-fold domains"/>
    <property type="match status" value="1"/>
</dbReference>
<dbReference type="InterPro" id="IPR036291">
    <property type="entry name" value="NAD(P)-bd_dom_sf"/>
</dbReference>
<gene>
    <name evidence="4" type="ORF">N0V87_008605</name>
</gene>
<evidence type="ECO:0008006" key="6">
    <source>
        <dbReference type="Google" id="ProtNLM"/>
    </source>
</evidence>
<dbReference type="PROSITE" id="PS00061">
    <property type="entry name" value="ADH_SHORT"/>
    <property type="match status" value="1"/>
</dbReference>
<dbReference type="Pfam" id="PF13561">
    <property type="entry name" value="adh_short_C2"/>
    <property type="match status" value="1"/>
</dbReference>
<dbReference type="InterPro" id="IPR002347">
    <property type="entry name" value="SDR_fam"/>
</dbReference>
<sequence>MISPYPLAGKLALITGASKGIGAATALELASLGAKVVINYSSDAAPADELVKKIGSDKAIAIKANAADVGEMARLVEETVNWSQGGGKIDILVPNAGLALMRTLEQTTEEEWQKTMDLNVKGPYFLAQKATTHMPPGSHVILLSTSLCNSSTITPNYLLYVTSKGAIEQMVRILAKDLGTKGINVNCISPGPTATDLFFQGKSEELVNRIAAANPFGRIGKPEEIARAVAYFAGEGSSWVNGQILRVNGGMTVGT</sequence>
<comment type="caution">
    <text evidence="4">The sequence shown here is derived from an EMBL/GenBank/DDBJ whole genome shotgun (WGS) entry which is preliminary data.</text>
</comment>
<dbReference type="EMBL" id="JAPEUV010000126">
    <property type="protein sequence ID" value="KAJ4332167.1"/>
    <property type="molecule type" value="Genomic_DNA"/>
</dbReference>
<dbReference type="InterPro" id="IPR020904">
    <property type="entry name" value="Sc_DH/Rdtase_CS"/>
</dbReference>
<keyword evidence="3" id="KW-0560">Oxidoreductase</keyword>
<dbReference type="PRINTS" id="PR00080">
    <property type="entry name" value="SDRFAMILY"/>
</dbReference>
<dbReference type="Proteomes" id="UP001140562">
    <property type="component" value="Unassembled WGS sequence"/>
</dbReference>
<accession>A0A9W8WSR9</accession>
<evidence type="ECO:0000256" key="2">
    <source>
        <dbReference type="ARBA" id="ARBA00022857"/>
    </source>
</evidence>
<keyword evidence="5" id="KW-1185">Reference proteome</keyword>
<dbReference type="FunFam" id="3.40.50.720:FF:000084">
    <property type="entry name" value="Short-chain dehydrogenase reductase"/>
    <property type="match status" value="1"/>
</dbReference>
<dbReference type="GO" id="GO:0016614">
    <property type="term" value="F:oxidoreductase activity, acting on CH-OH group of donors"/>
    <property type="evidence" value="ECO:0007669"/>
    <property type="project" value="UniProtKB-ARBA"/>
</dbReference>